<evidence type="ECO:0000256" key="2">
    <source>
        <dbReference type="ARBA" id="ARBA00007532"/>
    </source>
</evidence>
<keyword evidence="7 8" id="KW-0676">Redox-active center</keyword>
<sequence length="466" mass="49921">MADYDFDLFVIGGGSAGVRCARISAGHGAKVGIAEERFWGGTCVNVGCVPKKIMVQAAEYGGWADDAPAFGWDIEKRGHDWNVLRQARDGEVARLSGIYRRLLEGAGVTVFEARATFIDAHTLDVGGQRVTAANIVIAVGGKPVRPDIPGVDCGMISDDLFTLEKRPERIVVVGGGYIGVEFACLLHALGSEVTLVYRQKLPLRGFDLELREGLAEALTAQGILLHPGEDLESLGSAGEDGRVVTLKSGQILETEAVMLALGRVPHTEGLGLEKAGIEVDRKGAVLVDEDQATSQKHVFAIGDVTDRVNLTPMATNLGHALADTLFGNKPRHASYENVPKAVFSSPPIGSVGMTEDEADARGKPAEVFVNRFTPMRHAITKRDGRRSVMKVIVDCETRVILGMHMLGEDAPEMMQGFAVAVVNGLTKEQLDRTIGIHPTAAEEFVTLRSPARRVGDPQAAEEDEAA</sequence>
<feature type="domain" description="FAD/NAD(P)-binding" evidence="10">
    <location>
        <begin position="6"/>
        <end position="316"/>
    </location>
</feature>
<feature type="domain" description="Pyridine nucleotide-disulphide oxidoreductase dimerisation" evidence="9">
    <location>
        <begin position="338"/>
        <end position="447"/>
    </location>
</feature>
<dbReference type="Pfam" id="PF07992">
    <property type="entry name" value="Pyr_redox_2"/>
    <property type="match status" value="1"/>
</dbReference>
<evidence type="ECO:0000256" key="8">
    <source>
        <dbReference type="RuleBase" id="RU003691"/>
    </source>
</evidence>
<keyword evidence="6" id="KW-1015">Disulfide bond</keyword>
<evidence type="ECO:0000256" key="5">
    <source>
        <dbReference type="ARBA" id="ARBA00023002"/>
    </source>
</evidence>
<gene>
    <name evidence="11" type="primary">gorA</name>
    <name evidence="11" type="ORF">ACFFGY_05930</name>
</gene>
<proteinExistence type="inferred from homology"/>
<evidence type="ECO:0000313" key="12">
    <source>
        <dbReference type="Proteomes" id="UP001589865"/>
    </source>
</evidence>
<dbReference type="InterPro" id="IPR046952">
    <property type="entry name" value="GSHR/TRXR-like"/>
</dbReference>
<evidence type="ECO:0000259" key="9">
    <source>
        <dbReference type="Pfam" id="PF02852"/>
    </source>
</evidence>
<dbReference type="PRINTS" id="PR00368">
    <property type="entry name" value="FADPNR"/>
</dbReference>
<evidence type="ECO:0000313" key="11">
    <source>
        <dbReference type="EMBL" id="MFC0407779.1"/>
    </source>
</evidence>
<dbReference type="InterPro" id="IPR012999">
    <property type="entry name" value="Pyr_OxRdtase_I_AS"/>
</dbReference>
<dbReference type="Gene3D" id="3.50.50.60">
    <property type="entry name" value="FAD/NAD(P)-binding domain"/>
    <property type="match status" value="2"/>
</dbReference>
<dbReference type="InterPro" id="IPR036188">
    <property type="entry name" value="FAD/NAD-bd_sf"/>
</dbReference>
<dbReference type="PANTHER" id="PTHR42737">
    <property type="entry name" value="GLUTATHIONE REDUCTASE"/>
    <property type="match status" value="1"/>
</dbReference>
<dbReference type="Proteomes" id="UP001589865">
    <property type="component" value="Unassembled WGS sequence"/>
</dbReference>
<dbReference type="RefSeq" id="WP_377043507.1">
    <property type="nucleotide sequence ID" value="NZ_JBHLUN010000005.1"/>
</dbReference>
<keyword evidence="3 8" id="KW-0285">Flavoprotein</keyword>
<dbReference type="InterPro" id="IPR023753">
    <property type="entry name" value="FAD/NAD-binding_dom"/>
</dbReference>
<keyword evidence="5 8" id="KW-0560">Oxidoreductase</keyword>
<evidence type="ECO:0000256" key="4">
    <source>
        <dbReference type="ARBA" id="ARBA00022827"/>
    </source>
</evidence>
<dbReference type="SUPFAM" id="SSF55424">
    <property type="entry name" value="FAD/NAD-linked reductases, dimerisation (C-terminal) domain"/>
    <property type="match status" value="1"/>
</dbReference>
<dbReference type="InterPro" id="IPR016156">
    <property type="entry name" value="FAD/NAD-linked_Rdtase_dimer_sf"/>
</dbReference>
<comment type="cofactor">
    <cofactor evidence="1">
        <name>FAD</name>
        <dbReference type="ChEBI" id="CHEBI:57692"/>
    </cofactor>
</comment>
<evidence type="ECO:0000256" key="3">
    <source>
        <dbReference type="ARBA" id="ARBA00022630"/>
    </source>
</evidence>
<dbReference type="GO" id="GO:0004362">
    <property type="term" value="F:glutathione-disulfide reductase (NADPH) activity"/>
    <property type="evidence" value="ECO:0007669"/>
    <property type="project" value="UniProtKB-EC"/>
</dbReference>
<evidence type="ECO:0000256" key="1">
    <source>
        <dbReference type="ARBA" id="ARBA00001974"/>
    </source>
</evidence>
<evidence type="ECO:0000259" key="10">
    <source>
        <dbReference type="Pfam" id="PF07992"/>
    </source>
</evidence>
<protein>
    <submittedName>
        <fullName evidence="11">Glutathione-disulfide reductase</fullName>
        <ecNumber evidence="11">1.8.1.7</ecNumber>
    </submittedName>
</protein>
<dbReference type="SUPFAM" id="SSF51905">
    <property type="entry name" value="FAD/NAD(P)-binding domain"/>
    <property type="match status" value="1"/>
</dbReference>
<evidence type="ECO:0000256" key="7">
    <source>
        <dbReference type="ARBA" id="ARBA00023284"/>
    </source>
</evidence>
<keyword evidence="12" id="KW-1185">Reference proteome</keyword>
<evidence type="ECO:0000256" key="6">
    <source>
        <dbReference type="ARBA" id="ARBA00023157"/>
    </source>
</evidence>
<accession>A0ABV6JPZ7</accession>
<reference evidence="11 12" key="1">
    <citation type="submission" date="2024-09" db="EMBL/GenBank/DDBJ databases">
        <authorList>
            <person name="Sun Q."/>
            <person name="Mori K."/>
        </authorList>
    </citation>
    <scope>NUCLEOTIDE SEQUENCE [LARGE SCALE GENOMIC DNA]</scope>
    <source>
        <strain evidence="11 12">TBRC 5777</strain>
    </source>
</reference>
<comment type="similarity">
    <text evidence="2 8">Belongs to the class-I pyridine nucleotide-disulfide oxidoreductase family.</text>
</comment>
<dbReference type="EC" id="1.8.1.7" evidence="11"/>
<dbReference type="InterPro" id="IPR004099">
    <property type="entry name" value="Pyr_nucl-diS_OxRdtase_dimer"/>
</dbReference>
<dbReference type="PANTHER" id="PTHR42737:SF2">
    <property type="entry name" value="GLUTATHIONE REDUCTASE"/>
    <property type="match status" value="1"/>
</dbReference>
<dbReference type="PROSITE" id="PS00076">
    <property type="entry name" value="PYRIDINE_REDOX_1"/>
    <property type="match status" value="1"/>
</dbReference>
<dbReference type="Gene3D" id="3.30.390.30">
    <property type="match status" value="1"/>
</dbReference>
<dbReference type="InterPro" id="IPR001100">
    <property type="entry name" value="Pyr_nuc-diS_OxRdtase"/>
</dbReference>
<dbReference type="EMBL" id="JBHLUN010000005">
    <property type="protein sequence ID" value="MFC0407779.1"/>
    <property type="molecule type" value="Genomic_DNA"/>
</dbReference>
<dbReference type="PRINTS" id="PR00411">
    <property type="entry name" value="PNDRDTASEI"/>
</dbReference>
<name>A0ABV6JPZ7_9PROT</name>
<comment type="caution">
    <text evidence="11">The sequence shown here is derived from an EMBL/GenBank/DDBJ whole genome shotgun (WGS) entry which is preliminary data.</text>
</comment>
<organism evidence="11 12">
    <name type="scientific">Roseomonas elaeocarpi</name>
    <dbReference type="NCBI Taxonomy" id="907779"/>
    <lineage>
        <taxon>Bacteria</taxon>
        <taxon>Pseudomonadati</taxon>
        <taxon>Pseudomonadota</taxon>
        <taxon>Alphaproteobacteria</taxon>
        <taxon>Acetobacterales</taxon>
        <taxon>Roseomonadaceae</taxon>
        <taxon>Roseomonas</taxon>
    </lineage>
</organism>
<dbReference type="NCBIfam" id="NF004776">
    <property type="entry name" value="PRK06116.1"/>
    <property type="match status" value="1"/>
</dbReference>
<dbReference type="PIRSF" id="PIRSF000350">
    <property type="entry name" value="Mercury_reductase_MerA"/>
    <property type="match status" value="1"/>
</dbReference>
<keyword evidence="4 8" id="KW-0274">FAD</keyword>
<dbReference type="Pfam" id="PF02852">
    <property type="entry name" value="Pyr_redox_dim"/>
    <property type="match status" value="1"/>
</dbReference>